<organism evidence="5 6">
    <name type="scientific">Hyphopichia burtonii NRRL Y-1933</name>
    <dbReference type="NCBI Taxonomy" id="984485"/>
    <lineage>
        <taxon>Eukaryota</taxon>
        <taxon>Fungi</taxon>
        <taxon>Dikarya</taxon>
        <taxon>Ascomycota</taxon>
        <taxon>Saccharomycotina</taxon>
        <taxon>Pichiomycetes</taxon>
        <taxon>Debaryomycetaceae</taxon>
        <taxon>Hyphopichia</taxon>
    </lineage>
</organism>
<dbReference type="AlphaFoldDB" id="A0A1E4RDE8"/>
<feature type="transmembrane region" description="Helical" evidence="4">
    <location>
        <begin position="359"/>
        <end position="383"/>
    </location>
</feature>
<dbReference type="InterPro" id="IPR036259">
    <property type="entry name" value="MFS_trans_sf"/>
</dbReference>
<comment type="subcellular location">
    <subcellularLocation>
        <location evidence="1">Membrane</location>
        <topology evidence="1">Multi-pass membrane protein</topology>
    </subcellularLocation>
</comment>
<dbReference type="RefSeq" id="XP_020074361.1">
    <property type="nucleotide sequence ID" value="XM_020220294.1"/>
</dbReference>
<gene>
    <name evidence="5" type="ORF">HYPBUDRAFT_150660</name>
</gene>
<name>A0A1E4RDE8_9ASCO</name>
<feature type="transmembrane region" description="Helical" evidence="4">
    <location>
        <begin position="449"/>
        <end position="471"/>
    </location>
</feature>
<dbReference type="GeneID" id="30994844"/>
<dbReference type="Gene3D" id="1.20.1250.20">
    <property type="entry name" value="MFS general substrate transporter like domains"/>
    <property type="match status" value="2"/>
</dbReference>
<proteinExistence type="inferred from homology"/>
<feature type="transmembrane region" description="Helical" evidence="4">
    <location>
        <begin position="302"/>
        <end position="322"/>
    </location>
</feature>
<dbReference type="GO" id="GO:0016020">
    <property type="term" value="C:membrane"/>
    <property type="evidence" value="ECO:0007669"/>
    <property type="project" value="UniProtKB-SubCell"/>
</dbReference>
<comment type="similarity">
    <text evidence="2">Belongs to the major facilitator superfamily. Monocarboxylate porter (TC 2.A.1.13) family.</text>
</comment>
<sequence length="525" mass="58907">MYEDTKDSAVLLLNSTATDIKNIPSTKMYRNTSRETSEDEFGAQELQVHDSARITKTNSNISELSRVISGIRDDREMDQLEYQEYSTRPETEQVILEELDRVLRATTRRKSDQESQRNEYPEEEDEEEEDDGPAKDQGYAWVVAFMTQLCIFATWGSNAAWGVLMSNAKLPGSDFPVALQMDYAIIGSMVVCFAQALAPFSTILYKIFGHYYVFIIGIILQTVGYILSSFATKVWHLYITQGLLIGLSFTLIFLPATLILSTWFDKRKSMAMGIAVSGAGIGGVVFSLSLNKVIKETKDQRWAFRLLAIVDFIGTIIPLITLKPRNQKYLPLKETLNWETLKLNFKVIFDIKVFNNYPLCILAIWFGFAILGYILMLFTLASYGVSAGLSASQASNITAILNAFQSFGRPSLGYFGDTMGRNNLLTSVSLLICILLLAFWINATSYASLIVFSCILGFFIGIGSTMCQSMAADIIDTQNKLPAAWSGLNIVVGLFSMRMVGEKNFQIKTFECVIFIEKMFYPIRV</sequence>
<dbReference type="PANTHER" id="PTHR11360:SF315">
    <property type="entry name" value="TRANSPORTER MCH2-RELATED"/>
    <property type="match status" value="1"/>
</dbReference>
<evidence type="ECO:0000256" key="4">
    <source>
        <dbReference type="SAM" id="Phobius"/>
    </source>
</evidence>
<accession>A0A1E4RDE8</accession>
<keyword evidence="4" id="KW-0472">Membrane</keyword>
<dbReference type="InterPro" id="IPR011701">
    <property type="entry name" value="MFS"/>
</dbReference>
<feature type="compositionally biased region" description="Acidic residues" evidence="3">
    <location>
        <begin position="121"/>
        <end position="131"/>
    </location>
</feature>
<dbReference type="EMBL" id="KV454545">
    <property type="protein sequence ID" value="ODV65294.1"/>
    <property type="molecule type" value="Genomic_DNA"/>
</dbReference>
<feature type="transmembrane region" description="Helical" evidence="4">
    <location>
        <begin position="183"/>
        <end position="204"/>
    </location>
</feature>
<protein>
    <submittedName>
        <fullName evidence="5">MFS general substrate transporter</fullName>
    </submittedName>
</protein>
<evidence type="ECO:0000256" key="3">
    <source>
        <dbReference type="SAM" id="MobiDB-lite"/>
    </source>
</evidence>
<dbReference type="Proteomes" id="UP000095085">
    <property type="component" value="Unassembled WGS sequence"/>
</dbReference>
<feature type="transmembrane region" description="Helical" evidence="4">
    <location>
        <begin position="211"/>
        <end position="231"/>
    </location>
</feature>
<dbReference type="OrthoDB" id="2213137at2759"/>
<feature type="transmembrane region" description="Helical" evidence="4">
    <location>
        <begin position="424"/>
        <end position="442"/>
    </location>
</feature>
<feature type="transmembrane region" description="Helical" evidence="4">
    <location>
        <begin position="271"/>
        <end position="290"/>
    </location>
</feature>
<feature type="transmembrane region" description="Helical" evidence="4">
    <location>
        <begin position="139"/>
        <end position="163"/>
    </location>
</feature>
<keyword evidence="6" id="KW-1185">Reference proteome</keyword>
<evidence type="ECO:0000256" key="1">
    <source>
        <dbReference type="ARBA" id="ARBA00004141"/>
    </source>
</evidence>
<evidence type="ECO:0000313" key="5">
    <source>
        <dbReference type="EMBL" id="ODV65294.1"/>
    </source>
</evidence>
<dbReference type="PANTHER" id="PTHR11360">
    <property type="entry name" value="MONOCARBOXYLATE TRANSPORTER"/>
    <property type="match status" value="1"/>
</dbReference>
<feature type="transmembrane region" description="Helical" evidence="4">
    <location>
        <begin position="243"/>
        <end position="264"/>
    </location>
</feature>
<dbReference type="Pfam" id="PF07690">
    <property type="entry name" value="MFS_1"/>
    <property type="match status" value="1"/>
</dbReference>
<keyword evidence="4" id="KW-1133">Transmembrane helix</keyword>
<evidence type="ECO:0000313" key="6">
    <source>
        <dbReference type="Proteomes" id="UP000095085"/>
    </source>
</evidence>
<evidence type="ECO:0000256" key="2">
    <source>
        <dbReference type="ARBA" id="ARBA00006727"/>
    </source>
</evidence>
<dbReference type="SUPFAM" id="SSF103473">
    <property type="entry name" value="MFS general substrate transporter"/>
    <property type="match status" value="1"/>
</dbReference>
<dbReference type="GO" id="GO:0022857">
    <property type="term" value="F:transmembrane transporter activity"/>
    <property type="evidence" value="ECO:0007669"/>
    <property type="project" value="InterPro"/>
</dbReference>
<feature type="region of interest" description="Disordered" evidence="3">
    <location>
        <begin position="106"/>
        <end position="134"/>
    </location>
</feature>
<keyword evidence="4" id="KW-0812">Transmembrane</keyword>
<reference evidence="6" key="1">
    <citation type="submission" date="2016-05" db="EMBL/GenBank/DDBJ databases">
        <title>Comparative genomics of biotechnologically important yeasts.</title>
        <authorList>
            <consortium name="DOE Joint Genome Institute"/>
            <person name="Riley R."/>
            <person name="Haridas S."/>
            <person name="Wolfe K.H."/>
            <person name="Lopes M.R."/>
            <person name="Hittinger C.T."/>
            <person name="Goker M."/>
            <person name="Salamov A."/>
            <person name="Wisecaver J."/>
            <person name="Long T.M."/>
            <person name="Aerts A.L."/>
            <person name="Barry K."/>
            <person name="Choi C."/>
            <person name="Clum A."/>
            <person name="Coughlan A.Y."/>
            <person name="Deshpande S."/>
            <person name="Douglass A.P."/>
            <person name="Hanson S.J."/>
            <person name="Klenk H.-P."/>
            <person name="Labutti K."/>
            <person name="Lapidus A."/>
            <person name="Lindquist E."/>
            <person name="Lipzen A."/>
            <person name="Meier-Kolthoff J.P."/>
            <person name="Ohm R.A."/>
            <person name="Otillar R.P."/>
            <person name="Pangilinan J."/>
            <person name="Peng Y."/>
            <person name="Rokas A."/>
            <person name="Rosa C.A."/>
            <person name="Scheuner C."/>
            <person name="Sibirny A.A."/>
            <person name="Slot J.C."/>
            <person name="Stielow J.B."/>
            <person name="Sun H."/>
            <person name="Kurtzman C.P."/>
            <person name="Blackwell M."/>
            <person name="Grigoriev I.V."/>
            <person name="Jeffries T.W."/>
        </authorList>
    </citation>
    <scope>NUCLEOTIDE SEQUENCE [LARGE SCALE GENOMIC DNA]</scope>
    <source>
        <strain evidence="6">NRRL Y-1933</strain>
    </source>
</reference>
<feature type="compositionally biased region" description="Basic and acidic residues" evidence="3">
    <location>
        <begin position="106"/>
        <end position="120"/>
    </location>
</feature>
<dbReference type="InterPro" id="IPR050327">
    <property type="entry name" value="Proton-linked_MCT"/>
</dbReference>
<feature type="transmembrane region" description="Helical" evidence="4">
    <location>
        <begin position="483"/>
        <end position="501"/>
    </location>
</feature>